<gene>
    <name evidence="4" type="ORF">MUN80_10355</name>
</gene>
<protein>
    <submittedName>
        <fullName evidence="4">DNA starvation/stationary phase protection protein</fullName>
    </submittedName>
</protein>
<accession>A0ABY4FF43</accession>
<dbReference type="Pfam" id="PF00210">
    <property type="entry name" value="Ferritin"/>
    <property type="match status" value="1"/>
</dbReference>
<evidence type="ECO:0000313" key="4">
    <source>
        <dbReference type="EMBL" id="UOQ55138.1"/>
    </source>
</evidence>
<dbReference type="Gene3D" id="1.20.1260.10">
    <property type="match status" value="1"/>
</dbReference>
<dbReference type="RefSeq" id="WP_244723286.1">
    <property type="nucleotide sequence ID" value="NZ_CP095049.1"/>
</dbReference>
<dbReference type="EMBL" id="CP095049">
    <property type="protein sequence ID" value="UOQ55138.1"/>
    <property type="molecule type" value="Genomic_DNA"/>
</dbReference>
<dbReference type="InterPro" id="IPR009078">
    <property type="entry name" value="Ferritin-like_SF"/>
</dbReference>
<sequence length="178" mass="19929">MTSTVNPQPDLQTTAPELDTAGRAQVADGLRRLTADFFALYVKTKNYHWHMRGRHFRDYHLLLEEQGQQLFAAIDPLAERGRKLGFATLRSIGEIAQLQRVADDNATQVSPADMLRHLANDNRCLAQAMRELHERCDEIQDVATASILENYIDEAEGRTWFLAETASSEDTTGAASAL</sequence>
<dbReference type="InterPro" id="IPR002177">
    <property type="entry name" value="DPS_DNA-bd"/>
</dbReference>
<proteinExistence type="inferred from homology"/>
<dbReference type="PANTHER" id="PTHR42932:SF3">
    <property type="entry name" value="DNA PROTECTION DURING STARVATION PROTEIN"/>
    <property type="match status" value="1"/>
</dbReference>
<organism evidence="4 5">
    <name type="scientific">Hymenobacter cellulosivorans</name>
    <dbReference type="NCBI Taxonomy" id="2932249"/>
    <lineage>
        <taxon>Bacteria</taxon>
        <taxon>Pseudomonadati</taxon>
        <taxon>Bacteroidota</taxon>
        <taxon>Cytophagia</taxon>
        <taxon>Cytophagales</taxon>
        <taxon>Hymenobacteraceae</taxon>
        <taxon>Hymenobacter</taxon>
    </lineage>
</organism>
<evidence type="ECO:0000313" key="5">
    <source>
        <dbReference type="Proteomes" id="UP000831785"/>
    </source>
</evidence>
<dbReference type="PIRSF" id="PIRSF005900">
    <property type="entry name" value="Dps"/>
    <property type="match status" value="1"/>
</dbReference>
<evidence type="ECO:0000256" key="2">
    <source>
        <dbReference type="RuleBase" id="RU003875"/>
    </source>
</evidence>
<evidence type="ECO:0000256" key="1">
    <source>
        <dbReference type="ARBA" id="ARBA00009497"/>
    </source>
</evidence>
<evidence type="ECO:0000259" key="3">
    <source>
        <dbReference type="Pfam" id="PF00210"/>
    </source>
</evidence>
<dbReference type="SUPFAM" id="SSF47240">
    <property type="entry name" value="Ferritin-like"/>
    <property type="match status" value="1"/>
</dbReference>
<dbReference type="PANTHER" id="PTHR42932">
    <property type="entry name" value="GENERAL STRESS PROTEIN 20U"/>
    <property type="match status" value="1"/>
</dbReference>
<dbReference type="InterPro" id="IPR012347">
    <property type="entry name" value="Ferritin-like"/>
</dbReference>
<name>A0ABY4FF43_9BACT</name>
<comment type="similarity">
    <text evidence="1 2">Belongs to the Dps family.</text>
</comment>
<reference evidence="4 5" key="1">
    <citation type="submission" date="2022-04" db="EMBL/GenBank/DDBJ databases">
        <title>Hymenobacter sp. isolated from the air.</title>
        <authorList>
            <person name="Won M."/>
            <person name="Lee C.-M."/>
            <person name="Woen H.-Y."/>
            <person name="Kwon S.-W."/>
        </authorList>
    </citation>
    <scope>NUCLEOTIDE SEQUENCE [LARGE SCALE GENOMIC DNA]</scope>
    <source>
        <strain evidence="5">5116 S-27</strain>
    </source>
</reference>
<dbReference type="PRINTS" id="PR01346">
    <property type="entry name" value="HELNAPAPROT"/>
</dbReference>
<feature type="domain" description="Ferritin/DPS" evidence="3">
    <location>
        <begin position="29"/>
        <end position="165"/>
    </location>
</feature>
<dbReference type="Proteomes" id="UP000831785">
    <property type="component" value="Chromosome"/>
</dbReference>
<dbReference type="CDD" id="cd01043">
    <property type="entry name" value="DPS"/>
    <property type="match status" value="1"/>
</dbReference>
<keyword evidence="5" id="KW-1185">Reference proteome</keyword>
<dbReference type="InterPro" id="IPR008331">
    <property type="entry name" value="Ferritin_DPS_dom"/>
</dbReference>